<keyword evidence="2" id="KW-1185">Reference proteome</keyword>
<dbReference type="Proteomes" id="UP001190700">
    <property type="component" value="Unassembled WGS sequence"/>
</dbReference>
<gene>
    <name evidence="1" type="ORF">CYMTET_16128</name>
</gene>
<evidence type="ECO:0000313" key="2">
    <source>
        <dbReference type="Proteomes" id="UP001190700"/>
    </source>
</evidence>
<comment type="caution">
    <text evidence="1">The sequence shown here is derived from an EMBL/GenBank/DDBJ whole genome shotgun (WGS) entry which is preliminary data.</text>
</comment>
<evidence type="ECO:0008006" key="3">
    <source>
        <dbReference type="Google" id="ProtNLM"/>
    </source>
</evidence>
<dbReference type="EMBL" id="LGRX02007040">
    <property type="protein sequence ID" value="KAK3275756.1"/>
    <property type="molecule type" value="Genomic_DNA"/>
</dbReference>
<dbReference type="InterPro" id="IPR011989">
    <property type="entry name" value="ARM-like"/>
</dbReference>
<proteinExistence type="predicted"/>
<dbReference type="AlphaFoldDB" id="A0AAE0GCU3"/>
<accession>A0AAE0GCU3</accession>
<protein>
    <recommendedName>
        <fullName evidence="3">F-box domain-containing protein</fullName>
    </recommendedName>
</protein>
<dbReference type="InterPro" id="IPR016024">
    <property type="entry name" value="ARM-type_fold"/>
</dbReference>
<sequence>MMSDAEDILENPPEAKRARIEEAPAAEGLYALTSQCEPGELELALALQHLNPLERALVCRLVCTRWRSVLHDPDQWISLRAATDLWHQLCGRNMLCILGHAAWPCAFDIVRLKRASEYAYDSSRPLSAQETIFMVELRDAAQRPLVGQLGLHAALPNAAALAADLFRLLSEKYLTDSAPSDDSSCDEAAVEVVTALMCLKDAGATHFGAIIQWLGSLISENEIVLDHRPGLVGLALEWLLTDSAAAACHFDGLLLLITNRARYAPESPHEGRRRGRPVVRPSRVAAEADDVQTAYWSLHEYADTFRVYVLRRLLDCEPGEVAAELLLVARQLAYVHEHVLNCNGSARSDDSNPWSKFQSPTQRLGGLADQRLLFQHDPCQAIEKAFGAMRRAARPVVAQRAAELAAWLDHPAAAMRYAGAQALRLLGADMTAPYGVRLISMMADINLNVRDAAAAALGCVTPLYRGMRDPAWPSGAELAAAAIGVLSDEFLASKAWFADQEHETFLEATVPLLNVLETVGEHNAPHVGRLMELLQFAGIYCESAEAGFEDWSHQGVETRQSMTEFLGPLFSVLKKLCSKLLIPYLTALLRLIAVEPKFVISAGSLSTSLGFVPLEEGVLDLLERLPLNTLQLQELGARLWLEDPAEICAALAVLRRLNALEPWSGRIAQLLEENSGAVALYTAQALERLGAAAAPHCREMARHLERMTQGEVRRWGAFEGAACEPLLRAFRQVGRTDAVSHLQVITRQLAFLPTQERQMPVEQALNVLRKHIDPENTAYLHDWLRHPRLGMRYAGARVLRTLGRSHQLHHLRGICALHLSKCFVHPLSCHMRADHFCAHREASAMMRELVKDPPELSRCDPRWVADVYAAMLSSDLGFRSRAFGIVRGLGQHAVPGGVALPDKVASNDPSTFTHGGDTRGMAEDMAMAGNTIKAEAIGRMLRDALPESLPVERGGVEVRMDVVNAMLTIAPYVQPRWAQCIRQAAGCCETLENFFEILQDPSQGSDAKRKSLLEAFALAPKPVLKPGPESKKLKGSRVRFEAIPKQMRCPLCPTGAQYTRVFSSVVEFQQHVNNTHDTSRRDYEIRCPCQALSRAKVFRRIRDWANHCKGKHAQD</sequence>
<organism evidence="1 2">
    <name type="scientific">Cymbomonas tetramitiformis</name>
    <dbReference type="NCBI Taxonomy" id="36881"/>
    <lineage>
        <taxon>Eukaryota</taxon>
        <taxon>Viridiplantae</taxon>
        <taxon>Chlorophyta</taxon>
        <taxon>Pyramimonadophyceae</taxon>
        <taxon>Pyramimonadales</taxon>
        <taxon>Pyramimonadaceae</taxon>
        <taxon>Cymbomonas</taxon>
    </lineage>
</organism>
<evidence type="ECO:0000313" key="1">
    <source>
        <dbReference type="EMBL" id="KAK3275756.1"/>
    </source>
</evidence>
<dbReference type="Gene3D" id="1.25.10.10">
    <property type="entry name" value="Leucine-rich Repeat Variant"/>
    <property type="match status" value="1"/>
</dbReference>
<dbReference type="SUPFAM" id="SSF48371">
    <property type="entry name" value="ARM repeat"/>
    <property type="match status" value="1"/>
</dbReference>
<reference evidence="1 2" key="1">
    <citation type="journal article" date="2015" name="Genome Biol. Evol.">
        <title>Comparative Genomics of a Bacterivorous Green Alga Reveals Evolutionary Causalities and Consequences of Phago-Mixotrophic Mode of Nutrition.</title>
        <authorList>
            <person name="Burns J.A."/>
            <person name="Paasch A."/>
            <person name="Narechania A."/>
            <person name="Kim E."/>
        </authorList>
    </citation>
    <scope>NUCLEOTIDE SEQUENCE [LARGE SCALE GENOMIC DNA]</scope>
    <source>
        <strain evidence="1 2">PLY_AMNH</strain>
    </source>
</reference>
<name>A0AAE0GCU3_9CHLO</name>